<dbReference type="EMBL" id="LT906441">
    <property type="protein sequence ID" value="SNV31537.1"/>
    <property type="molecule type" value="Genomic_DNA"/>
</dbReference>
<protein>
    <submittedName>
        <fullName evidence="3">Bacterial membrane flanked domain</fullName>
    </submittedName>
</protein>
<evidence type="ECO:0000313" key="3">
    <source>
        <dbReference type="EMBL" id="SNV31537.1"/>
    </source>
</evidence>
<evidence type="ECO:0000256" key="1">
    <source>
        <dbReference type="SAM" id="Phobius"/>
    </source>
</evidence>
<feature type="transmembrane region" description="Helical" evidence="1">
    <location>
        <begin position="55"/>
        <end position="73"/>
    </location>
</feature>
<dbReference type="InterPro" id="IPR005182">
    <property type="entry name" value="YdbS-like_PH"/>
</dbReference>
<dbReference type="KEGG" id="cgrn:4412665_00628"/>
<feature type="domain" description="YdbS-like PH" evidence="2">
    <location>
        <begin position="104"/>
        <end position="180"/>
    </location>
</feature>
<sequence length="191" mass="21121">MCASMKLSRVIRHWLNAGQYAVCTHTVVPMHDELFDPPGGTWRPVSERYVRVKRLSVVLTWGLLTVVVCAGLAFWTWWATLAAAVVGLGVTIWRWLRMPALVAAMGWCERGDDLCVRSGLMFRSMTIVPYGRMQSVEINAGPINRHYGLASVELVTASSGTDATIDGLDAEEAVVIRDRITEMAQTRDAAL</sequence>
<dbReference type="AlphaFoldDB" id="A0A239WAI7"/>
<keyword evidence="1" id="KW-1133">Transmembrane helix</keyword>
<evidence type="ECO:0000259" key="2">
    <source>
        <dbReference type="Pfam" id="PF03703"/>
    </source>
</evidence>
<organism evidence="3 4">
    <name type="scientific">Cutibacterium granulosum</name>
    <dbReference type="NCBI Taxonomy" id="33011"/>
    <lineage>
        <taxon>Bacteria</taxon>
        <taxon>Bacillati</taxon>
        <taxon>Actinomycetota</taxon>
        <taxon>Actinomycetes</taxon>
        <taxon>Propionibacteriales</taxon>
        <taxon>Propionibacteriaceae</taxon>
        <taxon>Cutibacterium</taxon>
    </lineage>
</organism>
<reference evidence="3 4" key="1">
    <citation type="submission" date="2017-06" db="EMBL/GenBank/DDBJ databases">
        <authorList>
            <consortium name="Pathogen Informatics"/>
        </authorList>
    </citation>
    <scope>NUCLEOTIDE SEQUENCE [LARGE SCALE GENOMIC DNA]</scope>
    <source>
        <strain evidence="3 4">NCTC11865</strain>
    </source>
</reference>
<dbReference type="eggNOG" id="COG3402">
    <property type="taxonomic scope" value="Bacteria"/>
</dbReference>
<keyword evidence="1" id="KW-0472">Membrane</keyword>
<proteinExistence type="predicted"/>
<dbReference type="PANTHER" id="PTHR34473:SF3">
    <property type="entry name" value="TRANSMEMBRANE PROTEIN-RELATED"/>
    <property type="match status" value="1"/>
</dbReference>
<dbReference type="Pfam" id="PF03703">
    <property type="entry name" value="bPH_2"/>
    <property type="match status" value="1"/>
</dbReference>
<accession>A0A239WAI7</accession>
<evidence type="ECO:0000313" key="4">
    <source>
        <dbReference type="Proteomes" id="UP000215332"/>
    </source>
</evidence>
<dbReference type="PANTHER" id="PTHR34473">
    <property type="entry name" value="UPF0699 TRANSMEMBRANE PROTEIN YDBS"/>
    <property type="match status" value="1"/>
</dbReference>
<name>A0A239WAI7_9ACTN</name>
<gene>
    <name evidence="3" type="ORF">SAMEA4412665_00628</name>
</gene>
<keyword evidence="1" id="KW-0812">Transmembrane</keyword>
<dbReference type="Proteomes" id="UP000215332">
    <property type="component" value="Chromosome 1"/>
</dbReference>